<dbReference type="PANTHER" id="PTHR33096:SF1">
    <property type="entry name" value="CXC1-LIKE CYSTEINE CLUSTER ASSOCIATED WITH KDZ TRANSPOSASES DOMAIN-CONTAINING PROTEIN"/>
    <property type="match status" value="1"/>
</dbReference>
<dbReference type="STRING" id="936435.F8PHF8"/>
<accession>F8PHF8</accession>
<protein>
    <submittedName>
        <fullName evidence="1">Uncharacterized protein</fullName>
    </submittedName>
</protein>
<dbReference type="Pfam" id="PF18758">
    <property type="entry name" value="KDZ"/>
    <property type="match status" value="1"/>
</dbReference>
<dbReference type="OrthoDB" id="2656346at2759"/>
<dbReference type="InterPro" id="IPR040521">
    <property type="entry name" value="KDZ"/>
</dbReference>
<dbReference type="EMBL" id="GL945474">
    <property type="protein sequence ID" value="EGO05004.1"/>
    <property type="molecule type" value="Genomic_DNA"/>
</dbReference>
<gene>
    <name evidence="1" type="ORF">SERLA73DRAFT_43591</name>
</gene>
<keyword evidence="2" id="KW-1185">Reference proteome</keyword>
<name>F8PHF8_SERL3</name>
<organism evidence="2">
    <name type="scientific">Serpula lacrymans var. lacrymans (strain S7.3)</name>
    <name type="common">Dry rot fungus</name>
    <dbReference type="NCBI Taxonomy" id="936435"/>
    <lineage>
        <taxon>Eukaryota</taxon>
        <taxon>Fungi</taxon>
        <taxon>Dikarya</taxon>
        <taxon>Basidiomycota</taxon>
        <taxon>Agaricomycotina</taxon>
        <taxon>Agaricomycetes</taxon>
        <taxon>Agaricomycetidae</taxon>
        <taxon>Boletales</taxon>
        <taxon>Coniophorineae</taxon>
        <taxon>Serpulaceae</taxon>
        <taxon>Serpula</taxon>
    </lineage>
</organism>
<dbReference type="HOGENOM" id="CLU_091791_0_0_1"/>
<dbReference type="AlphaFoldDB" id="F8PHF8"/>
<dbReference type="InParanoid" id="F8PHF8"/>
<evidence type="ECO:0000313" key="1">
    <source>
        <dbReference type="EMBL" id="EGO05004.1"/>
    </source>
</evidence>
<proteinExistence type="predicted"/>
<sequence length="143" mass="16310">MKDNITKEMWDIFDETGIFLALCCHGFSLIVDMVQSGELAKYPLAVVKKLWDVFGNGLAGWFDINCKFKKHALEEFPWCTCKGTQPHLPSRYFHGHTHRHLCQLDHLATYTKGLGLKDLKGCKQAFSKSNTLTLSICYASVFY</sequence>
<evidence type="ECO:0000313" key="2">
    <source>
        <dbReference type="Proteomes" id="UP000008063"/>
    </source>
</evidence>
<dbReference type="Proteomes" id="UP000008063">
    <property type="component" value="Unassembled WGS sequence"/>
</dbReference>
<reference evidence="2" key="1">
    <citation type="journal article" date="2011" name="Science">
        <title>The plant cell wall-decomposing machinery underlies the functional diversity of forest fungi.</title>
        <authorList>
            <person name="Eastwood D.C."/>
            <person name="Floudas D."/>
            <person name="Binder M."/>
            <person name="Majcherczyk A."/>
            <person name="Schneider P."/>
            <person name="Aerts A."/>
            <person name="Asiegbu F.O."/>
            <person name="Baker S.E."/>
            <person name="Barry K."/>
            <person name="Bendiksby M."/>
            <person name="Blumentritt M."/>
            <person name="Coutinho P.M."/>
            <person name="Cullen D."/>
            <person name="de Vries R.P."/>
            <person name="Gathman A."/>
            <person name="Goodell B."/>
            <person name="Henrissat B."/>
            <person name="Ihrmark K."/>
            <person name="Kauserud H."/>
            <person name="Kohler A."/>
            <person name="LaButti K."/>
            <person name="Lapidus A."/>
            <person name="Lavin J.L."/>
            <person name="Lee Y.-H."/>
            <person name="Lindquist E."/>
            <person name="Lilly W."/>
            <person name="Lucas S."/>
            <person name="Morin E."/>
            <person name="Murat C."/>
            <person name="Oguiza J.A."/>
            <person name="Park J."/>
            <person name="Pisabarro A.G."/>
            <person name="Riley R."/>
            <person name="Rosling A."/>
            <person name="Salamov A."/>
            <person name="Schmidt O."/>
            <person name="Schmutz J."/>
            <person name="Skrede I."/>
            <person name="Stenlid J."/>
            <person name="Wiebenga A."/>
            <person name="Xie X."/>
            <person name="Kuees U."/>
            <person name="Hibbett D.S."/>
            <person name="Hoffmeister D."/>
            <person name="Hoegberg N."/>
            <person name="Martin F."/>
            <person name="Grigoriev I.V."/>
            <person name="Watkinson S.C."/>
        </authorList>
    </citation>
    <scope>NUCLEOTIDE SEQUENCE [LARGE SCALE GENOMIC DNA]</scope>
    <source>
        <strain evidence="2">strain S7.3</strain>
    </source>
</reference>
<dbReference type="PANTHER" id="PTHR33096">
    <property type="entry name" value="CXC2 DOMAIN-CONTAINING PROTEIN"/>
    <property type="match status" value="1"/>
</dbReference>